<dbReference type="EMBL" id="NMUH01000643">
    <property type="protein sequence ID" value="MQL82599.1"/>
    <property type="molecule type" value="Genomic_DNA"/>
</dbReference>
<proteinExistence type="predicted"/>
<name>A0A843US45_COLES</name>
<dbReference type="AlphaFoldDB" id="A0A843US45"/>
<gene>
    <name evidence="2" type="ORF">Taro_015074</name>
</gene>
<sequence>MEEEATTGGPTVSHAGEMMPTSALPCGAQAPCHSQGCRHHPLLRRKPCAPCKKWCLLVSVRPRAAGTTSALLPVGRAAGRSSTRCAGEREATMVTAGPGSPSARYKRAC</sequence>
<evidence type="ECO:0000313" key="2">
    <source>
        <dbReference type="EMBL" id="MQL82599.1"/>
    </source>
</evidence>
<feature type="region of interest" description="Disordered" evidence="1">
    <location>
        <begin position="77"/>
        <end position="109"/>
    </location>
</feature>
<reference evidence="2" key="1">
    <citation type="submission" date="2017-07" db="EMBL/GenBank/DDBJ databases">
        <title>Taro Niue Genome Assembly and Annotation.</title>
        <authorList>
            <person name="Atibalentja N."/>
            <person name="Keating K."/>
            <person name="Fields C.J."/>
        </authorList>
    </citation>
    <scope>NUCLEOTIDE SEQUENCE</scope>
    <source>
        <strain evidence="2">Niue_2</strain>
        <tissue evidence="2">Leaf</tissue>
    </source>
</reference>
<evidence type="ECO:0000313" key="3">
    <source>
        <dbReference type="Proteomes" id="UP000652761"/>
    </source>
</evidence>
<protein>
    <submittedName>
        <fullName evidence="2">Uncharacterized protein</fullName>
    </submittedName>
</protein>
<evidence type="ECO:0000256" key="1">
    <source>
        <dbReference type="SAM" id="MobiDB-lite"/>
    </source>
</evidence>
<dbReference type="Proteomes" id="UP000652761">
    <property type="component" value="Unassembled WGS sequence"/>
</dbReference>
<keyword evidence="3" id="KW-1185">Reference proteome</keyword>
<comment type="caution">
    <text evidence="2">The sequence shown here is derived from an EMBL/GenBank/DDBJ whole genome shotgun (WGS) entry which is preliminary data.</text>
</comment>
<organism evidence="2 3">
    <name type="scientific">Colocasia esculenta</name>
    <name type="common">Wild taro</name>
    <name type="synonym">Arum esculentum</name>
    <dbReference type="NCBI Taxonomy" id="4460"/>
    <lineage>
        <taxon>Eukaryota</taxon>
        <taxon>Viridiplantae</taxon>
        <taxon>Streptophyta</taxon>
        <taxon>Embryophyta</taxon>
        <taxon>Tracheophyta</taxon>
        <taxon>Spermatophyta</taxon>
        <taxon>Magnoliopsida</taxon>
        <taxon>Liliopsida</taxon>
        <taxon>Araceae</taxon>
        <taxon>Aroideae</taxon>
        <taxon>Colocasieae</taxon>
        <taxon>Colocasia</taxon>
    </lineage>
</organism>
<accession>A0A843US45</accession>